<dbReference type="AlphaFoldDB" id="A0A562IWL6"/>
<evidence type="ECO:0000313" key="1">
    <source>
        <dbReference type="EMBL" id="TWH75399.1"/>
    </source>
</evidence>
<protein>
    <submittedName>
        <fullName evidence="1">Putative repeat protein (TIGR04042 family)</fullName>
    </submittedName>
</protein>
<dbReference type="RefSeq" id="WP_153360531.1">
    <property type="nucleotide sequence ID" value="NZ_JABGDC010000083.1"/>
</dbReference>
<reference evidence="1 2" key="1">
    <citation type="submission" date="2019-07" db="EMBL/GenBank/DDBJ databases">
        <title>R&amp;d 2014.</title>
        <authorList>
            <person name="Klenk H.-P."/>
        </authorList>
    </citation>
    <scope>NUCLEOTIDE SEQUENCE [LARGE SCALE GENOMIC DNA]</scope>
    <source>
        <strain evidence="1 2">DSM 45764</strain>
    </source>
</reference>
<proteinExistence type="predicted"/>
<dbReference type="InterPro" id="IPR023846">
    <property type="entry name" value="CHP04042_MSMEG0570"/>
</dbReference>
<organism evidence="1 2">
    <name type="scientific">Modestobacter roseus</name>
    <dbReference type="NCBI Taxonomy" id="1181884"/>
    <lineage>
        <taxon>Bacteria</taxon>
        <taxon>Bacillati</taxon>
        <taxon>Actinomycetota</taxon>
        <taxon>Actinomycetes</taxon>
        <taxon>Geodermatophilales</taxon>
        <taxon>Geodermatophilaceae</taxon>
        <taxon>Modestobacter</taxon>
    </lineage>
</organism>
<name>A0A562IWL6_9ACTN</name>
<sequence length="94" mass="10425">MPEVEFDVQWPDGDHQQVYSPSTVVEEVFDVGTGYPLHRFLALSRAAMAEASHRVEARWGFPCSRAAATLTSIERAAARFDGGEVRVTGFRRIG</sequence>
<keyword evidence="2" id="KW-1185">Reference proteome</keyword>
<dbReference type="NCBIfam" id="TIGR04042">
    <property type="entry name" value="MSMEG_0570_fam"/>
    <property type="match status" value="1"/>
</dbReference>
<dbReference type="EMBL" id="VLKF01000001">
    <property type="protein sequence ID" value="TWH75399.1"/>
    <property type="molecule type" value="Genomic_DNA"/>
</dbReference>
<comment type="caution">
    <text evidence="1">The sequence shown here is derived from an EMBL/GenBank/DDBJ whole genome shotgun (WGS) entry which is preliminary data.</text>
</comment>
<accession>A0A562IWL6</accession>
<dbReference type="OrthoDB" id="195104at2"/>
<dbReference type="Proteomes" id="UP000321490">
    <property type="component" value="Unassembled WGS sequence"/>
</dbReference>
<gene>
    <name evidence="1" type="ORF">JD78_03957</name>
</gene>
<evidence type="ECO:0000313" key="2">
    <source>
        <dbReference type="Proteomes" id="UP000321490"/>
    </source>
</evidence>